<dbReference type="GO" id="GO:0030288">
    <property type="term" value="C:outer membrane-bounded periplasmic space"/>
    <property type="evidence" value="ECO:0007669"/>
    <property type="project" value="UniProtKB-ARBA"/>
</dbReference>
<comment type="similarity">
    <text evidence="2">Belongs to the bacterial solute-binding protein 5 family.</text>
</comment>
<feature type="domain" description="Solute-binding protein family 5" evidence="5">
    <location>
        <begin position="85"/>
        <end position="515"/>
    </location>
</feature>
<evidence type="ECO:0000256" key="3">
    <source>
        <dbReference type="ARBA" id="ARBA00022448"/>
    </source>
</evidence>
<keyword evidence="4" id="KW-0732">Signal</keyword>
<dbReference type="RefSeq" id="WP_310732887.1">
    <property type="nucleotide sequence ID" value="NZ_JACCFH010000001.1"/>
</dbReference>
<dbReference type="AlphaFoldDB" id="A0A7Y9R170"/>
<dbReference type="Pfam" id="PF00496">
    <property type="entry name" value="SBP_bac_5"/>
    <property type="match status" value="1"/>
</dbReference>
<reference evidence="6 7" key="1">
    <citation type="submission" date="2020-07" db="EMBL/GenBank/DDBJ databases">
        <title>Genomic Encyclopedia of Archaeal and Bacterial Type Strains, Phase II (KMG-II): from individual species to whole genera.</title>
        <authorList>
            <person name="Goeker M."/>
        </authorList>
    </citation>
    <scope>NUCLEOTIDE SEQUENCE [LARGE SCALE GENOMIC DNA]</scope>
    <source>
        <strain evidence="6 7">DSM 21226</strain>
    </source>
</reference>
<dbReference type="PIRSF" id="PIRSF002741">
    <property type="entry name" value="MppA"/>
    <property type="match status" value="1"/>
</dbReference>
<dbReference type="Gene3D" id="3.90.76.10">
    <property type="entry name" value="Dipeptide-binding Protein, Domain 1"/>
    <property type="match status" value="1"/>
</dbReference>
<dbReference type="SUPFAM" id="SSF53850">
    <property type="entry name" value="Periplasmic binding protein-like II"/>
    <property type="match status" value="1"/>
</dbReference>
<dbReference type="PANTHER" id="PTHR30290">
    <property type="entry name" value="PERIPLASMIC BINDING COMPONENT OF ABC TRANSPORTER"/>
    <property type="match status" value="1"/>
</dbReference>
<dbReference type="EMBL" id="JACCFH010000001">
    <property type="protein sequence ID" value="NYG33077.1"/>
    <property type="molecule type" value="Genomic_DNA"/>
</dbReference>
<organism evidence="6 7">
    <name type="scientific">Sphaerotilus montanus</name>
    <dbReference type="NCBI Taxonomy" id="522889"/>
    <lineage>
        <taxon>Bacteria</taxon>
        <taxon>Pseudomonadati</taxon>
        <taxon>Pseudomonadota</taxon>
        <taxon>Betaproteobacteria</taxon>
        <taxon>Burkholderiales</taxon>
        <taxon>Sphaerotilaceae</taxon>
        <taxon>Sphaerotilus</taxon>
    </lineage>
</organism>
<comment type="subcellular location">
    <subcellularLocation>
        <location evidence="1">Cell envelope</location>
    </subcellularLocation>
</comment>
<evidence type="ECO:0000256" key="2">
    <source>
        <dbReference type="ARBA" id="ARBA00005695"/>
    </source>
</evidence>
<protein>
    <submittedName>
        <fullName evidence="6">ABC-type transport system substrate-binding protein</fullName>
    </submittedName>
</protein>
<dbReference type="GO" id="GO:0015833">
    <property type="term" value="P:peptide transport"/>
    <property type="evidence" value="ECO:0007669"/>
    <property type="project" value="TreeGrafter"/>
</dbReference>
<evidence type="ECO:0000259" key="5">
    <source>
        <dbReference type="Pfam" id="PF00496"/>
    </source>
</evidence>
<evidence type="ECO:0000313" key="6">
    <source>
        <dbReference type="EMBL" id="NYG33077.1"/>
    </source>
</evidence>
<dbReference type="GO" id="GO:1904680">
    <property type="term" value="F:peptide transmembrane transporter activity"/>
    <property type="evidence" value="ECO:0007669"/>
    <property type="project" value="TreeGrafter"/>
</dbReference>
<keyword evidence="3" id="KW-0813">Transport</keyword>
<dbReference type="InterPro" id="IPR030678">
    <property type="entry name" value="Peptide/Ni-bd"/>
</dbReference>
<sequence length="607" mass="68347">MHPTRRDLLTAAAAGAGLLGTPDWLHAAESGAAARPKVLRYAFNAAETGFDPAQLSDIYSRTIAAHIFETLLEYDHLARPFLIRPCTAVALPEIADDHRTFTLKIRPGILFHDDPAFKGQPRELTAEDYIYTLKRYYDPATKSPGHTSLEEQGILGLQALRDAAIQSKKPFDYDQPVDGAQALDRYTLRFRLRASRPRFLYTLAGMEAMAREVVEFYGDKVMEHPIGTGPFRLAEWRRSSMIVMERFTGYRERFYDATPNPDDPEGQALLARFKGRRIPMLDRVEVAIIEEAQPRWLAFLNGEQDLLERVPADYIPQALVKGELAPHLAKKGLRKYRIAGSDVTMTVFNMEDPLIGGLAPQQVALRRAISLGLDIKREIRLGRRGEAMPAQAGIQPGTYGHDPALRTEIGEYQPARARALLDTWGYVDRDGDGWRERPDGSKLTLVILTQADQTSRQLDEIYKKNLDTLGLKVELKVGQWSENLKSTRAGKFMLWRVGSSAGSPDGQGALECGYSASVGKGNMARFQLPAFDQVYERITALPDGPERLAAFREANRLLLAYAPYRFHVHRLITDLTQPQVIGYRRAPFWLTWWPYIDIEAPQTLTPK</sequence>
<evidence type="ECO:0000256" key="4">
    <source>
        <dbReference type="ARBA" id="ARBA00022729"/>
    </source>
</evidence>
<dbReference type="Proteomes" id="UP000518288">
    <property type="component" value="Unassembled WGS sequence"/>
</dbReference>
<keyword evidence="7" id="KW-1185">Reference proteome</keyword>
<dbReference type="GO" id="GO:0043190">
    <property type="term" value="C:ATP-binding cassette (ABC) transporter complex"/>
    <property type="evidence" value="ECO:0007669"/>
    <property type="project" value="InterPro"/>
</dbReference>
<comment type="caution">
    <text evidence="6">The sequence shown here is derived from an EMBL/GenBank/DDBJ whole genome shotgun (WGS) entry which is preliminary data.</text>
</comment>
<dbReference type="InterPro" id="IPR006311">
    <property type="entry name" value="TAT_signal"/>
</dbReference>
<accession>A0A7Y9R170</accession>
<dbReference type="PROSITE" id="PS51318">
    <property type="entry name" value="TAT"/>
    <property type="match status" value="1"/>
</dbReference>
<dbReference type="Gene3D" id="3.40.190.10">
    <property type="entry name" value="Periplasmic binding protein-like II"/>
    <property type="match status" value="1"/>
</dbReference>
<gene>
    <name evidence="6" type="ORF">BDD16_002063</name>
</gene>
<evidence type="ECO:0000256" key="1">
    <source>
        <dbReference type="ARBA" id="ARBA00004196"/>
    </source>
</evidence>
<proteinExistence type="inferred from homology"/>
<dbReference type="InterPro" id="IPR000914">
    <property type="entry name" value="SBP_5_dom"/>
</dbReference>
<name>A0A7Y9R170_9BURK</name>
<evidence type="ECO:0000313" key="7">
    <source>
        <dbReference type="Proteomes" id="UP000518288"/>
    </source>
</evidence>
<dbReference type="InterPro" id="IPR039424">
    <property type="entry name" value="SBP_5"/>
</dbReference>
<dbReference type="Gene3D" id="3.10.105.10">
    <property type="entry name" value="Dipeptide-binding Protein, Domain 3"/>
    <property type="match status" value="1"/>
</dbReference>
<dbReference type="PANTHER" id="PTHR30290:SF10">
    <property type="entry name" value="PERIPLASMIC OLIGOPEPTIDE-BINDING PROTEIN-RELATED"/>
    <property type="match status" value="1"/>
</dbReference>